<dbReference type="Pfam" id="PF00561">
    <property type="entry name" value="Abhydrolase_1"/>
    <property type="match status" value="1"/>
</dbReference>
<reference evidence="4" key="1">
    <citation type="submission" date="2021-04" db="EMBL/GenBank/DDBJ databases">
        <title>Genome based classification of Actinospica acidithermotolerans sp. nov., an actinobacterium isolated from an Indonesian hot spring.</title>
        <authorList>
            <person name="Kusuma A.B."/>
            <person name="Putra K.E."/>
            <person name="Nafisah S."/>
            <person name="Loh J."/>
            <person name="Nouioui I."/>
            <person name="Goodfellow M."/>
        </authorList>
    </citation>
    <scope>NUCLEOTIDE SEQUENCE</scope>
    <source>
        <strain evidence="4">MGRD01-02</strain>
    </source>
</reference>
<dbReference type="GO" id="GO:0016787">
    <property type="term" value="F:hydrolase activity"/>
    <property type="evidence" value="ECO:0007669"/>
    <property type="project" value="UniProtKB-KW"/>
</dbReference>
<dbReference type="Gene3D" id="3.40.50.1820">
    <property type="entry name" value="alpha/beta hydrolase"/>
    <property type="match status" value="1"/>
</dbReference>
<evidence type="ECO:0000313" key="4">
    <source>
        <dbReference type="EMBL" id="MBR7826752.1"/>
    </source>
</evidence>
<dbReference type="PRINTS" id="PR00412">
    <property type="entry name" value="EPOXHYDRLASE"/>
</dbReference>
<keyword evidence="5" id="KW-1185">Reference proteome</keyword>
<dbReference type="InterPro" id="IPR000639">
    <property type="entry name" value="Epox_hydrolase-like"/>
</dbReference>
<sequence>MAEFDTQGDEGVTRDAADPAAGGEGGWRIREVAVRDLTFTVAERGVPGGRPVLLLHGFPQTHRAYDAVAARLAASRAPLRLIAPDQRGYSPGARPADPSAYALPALAADIAGLLDACGIEHVDVVGHDWGAMVGWYLAARYPERVRTLTAVSVPHPAAFAEALAQSPRQRKMSEYVQLFRDPEKAVGVLLEDGARRLRALYHPLPDSVIEPHLSVLGEPDALRAALNWYRAAKFGEGTSVPAIEAPVVFVWSTGDIAISRDAAERCVAYAAGPYRFVELEGVSHWIPDEAADALVDVLPFPTSADHEPGRAAS</sequence>
<dbReference type="PANTHER" id="PTHR43329">
    <property type="entry name" value="EPOXIDE HYDROLASE"/>
    <property type="match status" value="1"/>
</dbReference>
<evidence type="ECO:0000256" key="1">
    <source>
        <dbReference type="ARBA" id="ARBA00022801"/>
    </source>
</evidence>
<dbReference type="InterPro" id="IPR000073">
    <property type="entry name" value="AB_hydrolase_1"/>
</dbReference>
<gene>
    <name evidence="4" type="ORF">KDK95_10600</name>
</gene>
<evidence type="ECO:0000259" key="3">
    <source>
        <dbReference type="Pfam" id="PF00561"/>
    </source>
</evidence>
<dbReference type="Proteomes" id="UP000676325">
    <property type="component" value="Unassembled WGS sequence"/>
</dbReference>
<proteinExistence type="predicted"/>
<dbReference type="AlphaFoldDB" id="A0A941IIG1"/>
<dbReference type="SUPFAM" id="SSF53474">
    <property type="entry name" value="alpha/beta-Hydrolases"/>
    <property type="match status" value="1"/>
</dbReference>
<dbReference type="EMBL" id="JAGSOH010000022">
    <property type="protein sequence ID" value="MBR7826752.1"/>
    <property type="molecule type" value="Genomic_DNA"/>
</dbReference>
<dbReference type="RefSeq" id="WP_212517898.1">
    <property type="nucleotide sequence ID" value="NZ_JAGSOH010000022.1"/>
</dbReference>
<organism evidence="4 5">
    <name type="scientific">Actinospica acidithermotolerans</name>
    <dbReference type="NCBI Taxonomy" id="2828514"/>
    <lineage>
        <taxon>Bacteria</taxon>
        <taxon>Bacillati</taxon>
        <taxon>Actinomycetota</taxon>
        <taxon>Actinomycetes</taxon>
        <taxon>Catenulisporales</taxon>
        <taxon>Actinospicaceae</taxon>
        <taxon>Actinospica</taxon>
    </lineage>
</organism>
<keyword evidence="1 4" id="KW-0378">Hydrolase</keyword>
<name>A0A941IIG1_9ACTN</name>
<accession>A0A941IIG1</accession>
<feature type="domain" description="AB hydrolase-1" evidence="3">
    <location>
        <begin position="51"/>
        <end position="289"/>
    </location>
</feature>
<comment type="caution">
    <text evidence="4">The sequence shown here is derived from an EMBL/GenBank/DDBJ whole genome shotgun (WGS) entry which is preliminary data.</text>
</comment>
<feature type="region of interest" description="Disordered" evidence="2">
    <location>
        <begin position="1"/>
        <end position="24"/>
    </location>
</feature>
<protein>
    <submittedName>
        <fullName evidence="4">Alpha/beta hydrolase</fullName>
    </submittedName>
</protein>
<dbReference type="InterPro" id="IPR029058">
    <property type="entry name" value="AB_hydrolase_fold"/>
</dbReference>
<evidence type="ECO:0000256" key="2">
    <source>
        <dbReference type="SAM" id="MobiDB-lite"/>
    </source>
</evidence>
<evidence type="ECO:0000313" key="5">
    <source>
        <dbReference type="Proteomes" id="UP000676325"/>
    </source>
</evidence>